<dbReference type="EMBL" id="PYSW02000044">
    <property type="protein sequence ID" value="KAG2374567.1"/>
    <property type="molecule type" value="Genomic_DNA"/>
</dbReference>
<dbReference type="PANTHER" id="PTHR47706">
    <property type="entry name" value="NMRA-LIKE FAMILY PROTEIN"/>
    <property type="match status" value="1"/>
</dbReference>
<dbReference type="Pfam" id="PF05368">
    <property type="entry name" value="NmrA"/>
    <property type="match status" value="1"/>
</dbReference>
<dbReference type="AlphaFoldDB" id="A0AA88GBE2"/>
<dbReference type="InterPro" id="IPR008030">
    <property type="entry name" value="NmrA-like"/>
</dbReference>
<organism evidence="4 5">
    <name type="scientific">Naegleria lovaniensis</name>
    <name type="common">Amoeba</name>
    <dbReference type="NCBI Taxonomy" id="51637"/>
    <lineage>
        <taxon>Eukaryota</taxon>
        <taxon>Discoba</taxon>
        <taxon>Heterolobosea</taxon>
        <taxon>Tetramitia</taxon>
        <taxon>Eutetramitia</taxon>
        <taxon>Vahlkampfiidae</taxon>
        <taxon>Naegleria</taxon>
    </lineage>
</organism>
<evidence type="ECO:0000313" key="4">
    <source>
        <dbReference type="EMBL" id="KAG2374567.1"/>
    </source>
</evidence>
<dbReference type="PANTHER" id="PTHR47706:SF9">
    <property type="entry name" value="NMRA-LIKE DOMAIN-CONTAINING PROTEIN-RELATED"/>
    <property type="match status" value="1"/>
</dbReference>
<gene>
    <name evidence="4" type="ORF">C9374_010586</name>
</gene>
<dbReference type="InterPro" id="IPR036291">
    <property type="entry name" value="NAD(P)-bd_dom_sf"/>
</dbReference>
<protein>
    <recommendedName>
        <fullName evidence="3">NmrA-like domain-containing protein</fullName>
    </recommendedName>
</protein>
<comment type="caution">
    <text evidence="4">The sequence shown here is derived from an EMBL/GenBank/DDBJ whole genome shotgun (WGS) entry which is preliminary data.</text>
</comment>
<evidence type="ECO:0000259" key="3">
    <source>
        <dbReference type="Pfam" id="PF05368"/>
    </source>
</evidence>
<dbReference type="Gene3D" id="3.90.25.10">
    <property type="entry name" value="UDP-galactose 4-epimerase, domain 1"/>
    <property type="match status" value="1"/>
</dbReference>
<dbReference type="Gene3D" id="3.40.50.720">
    <property type="entry name" value="NAD(P)-binding Rossmann-like Domain"/>
    <property type="match status" value="1"/>
</dbReference>
<dbReference type="InterPro" id="IPR051609">
    <property type="entry name" value="NmrA/Isoflavone_reductase-like"/>
</dbReference>
<evidence type="ECO:0000256" key="2">
    <source>
        <dbReference type="ARBA" id="ARBA00023002"/>
    </source>
</evidence>
<dbReference type="GeneID" id="68103040"/>
<dbReference type="Proteomes" id="UP000816034">
    <property type="component" value="Unassembled WGS sequence"/>
</dbReference>
<proteinExistence type="predicted"/>
<reference evidence="4 5" key="1">
    <citation type="journal article" date="2018" name="BMC Genomics">
        <title>The genome of Naegleria lovaniensis, the basis for a comparative approach to unravel pathogenicity factors of the human pathogenic amoeba N. fowleri.</title>
        <authorList>
            <person name="Liechti N."/>
            <person name="Schurch N."/>
            <person name="Bruggmann R."/>
            <person name="Wittwer M."/>
        </authorList>
    </citation>
    <scope>NUCLEOTIDE SEQUENCE [LARGE SCALE GENOMIC DNA]</scope>
    <source>
        <strain evidence="4 5">ATCC 30569</strain>
    </source>
</reference>
<accession>A0AA88GBE2</accession>
<keyword evidence="5" id="KW-1185">Reference proteome</keyword>
<evidence type="ECO:0000313" key="5">
    <source>
        <dbReference type="Proteomes" id="UP000816034"/>
    </source>
</evidence>
<sequence length="311" mass="34533">MSSQPSSNSTYSNVFIVGSTGTVGKHVTKAFLQYHPHAQIKILVRKESEEKASELRQLGAQIVNGDLTTIAPQELDQILHGSDVIVSTVFGDASTIVDGQLKLLESAKRVGVKKFLPSSFGVNSNKLEYGDLLPNDNKKKFADELVKSGLEYVFVNTGLFYSYATLPNFLFEFDKDTNTVKFDGDLNAPLTMTDLEDIGKFTAEAALRKDIKNRDVDIKGDIKSIREVATLLYGNDVKFVNGLNVSELKQEIDHRIKSGVQPQDFFSLLVLQLRWIFATGKTAPEKYANDELFPTIQPKSFVEFAATLPKQ</sequence>
<dbReference type="GO" id="GO:0016491">
    <property type="term" value="F:oxidoreductase activity"/>
    <property type="evidence" value="ECO:0007669"/>
    <property type="project" value="UniProtKB-KW"/>
</dbReference>
<name>A0AA88GBE2_NAELO</name>
<keyword evidence="1" id="KW-0521">NADP</keyword>
<dbReference type="RefSeq" id="XP_044543741.1">
    <property type="nucleotide sequence ID" value="XM_044686146.1"/>
</dbReference>
<evidence type="ECO:0000256" key="1">
    <source>
        <dbReference type="ARBA" id="ARBA00022857"/>
    </source>
</evidence>
<feature type="domain" description="NmrA-like" evidence="3">
    <location>
        <begin position="12"/>
        <end position="232"/>
    </location>
</feature>
<dbReference type="SUPFAM" id="SSF51735">
    <property type="entry name" value="NAD(P)-binding Rossmann-fold domains"/>
    <property type="match status" value="1"/>
</dbReference>
<keyword evidence="2" id="KW-0560">Oxidoreductase</keyword>